<gene>
    <name evidence="2" type="ORF">FHR33_000838</name>
</gene>
<evidence type="ECO:0000313" key="2">
    <source>
        <dbReference type="EMBL" id="MBB3724978.1"/>
    </source>
</evidence>
<name>A0A7W5V1Y7_9ACTN</name>
<accession>A0A7W5V1Y7</accession>
<dbReference type="GO" id="GO:0005840">
    <property type="term" value="C:ribosome"/>
    <property type="evidence" value="ECO:0007669"/>
    <property type="project" value="UniProtKB-KW"/>
</dbReference>
<keyword evidence="2" id="KW-0687">Ribonucleoprotein</keyword>
<evidence type="ECO:0000313" key="3">
    <source>
        <dbReference type="Proteomes" id="UP000579945"/>
    </source>
</evidence>
<keyword evidence="3" id="KW-1185">Reference proteome</keyword>
<protein>
    <submittedName>
        <fullName evidence="2">Ribosomal protein L7/L12</fullName>
    </submittedName>
</protein>
<organism evidence="2 3">
    <name type="scientific">Nonomuraea dietziae</name>
    <dbReference type="NCBI Taxonomy" id="65515"/>
    <lineage>
        <taxon>Bacteria</taxon>
        <taxon>Bacillati</taxon>
        <taxon>Actinomycetota</taxon>
        <taxon>Actinomycetes</taxon>
        <taxon>Streptosporangiales</taxon>
        <taxon>Streptosporangiaceae</taxon>
        <taxon>Nonomuraea</taxon>
    </lineage>
</organism>
<proteinExistence type="predicted"/>
<keyword evidence="1" id="KW-1133">Transmembrane helix</keyword>
<dbReference type="InterPro" id="IPR014719">
    <property type="entry name" value="Ribosomal_bL12_C/ClpS-like"/>
</dbReference>
<dbReference type="Proteomes" id="UP000579945">
    <property type="component" value="Unassembled WGS sequence"/>
</dbReference>
<evidence type="ECO:0000256" key="1">
    <source>
        <dbReference type="SAM" id="Phobius"/>
    </source>
</evidence>
<reference evidence="2 3" key="1">
    <citation type="submission" date="2020-08" db="EMBL/GenBank/DDBJ databases">
        <title>Sequencing the genomes of 1000 actinobacteria strains.</title>
        <authorList>
            <person name="Klenk H.-P."/>
        </authorList>
    </citation>
    <scope>NUCLEOTIDE SEQUENCE [LARGE SCALE GENOMIC DNA]</scope>
    <source>
        <strain evidence="2 3">DSM 44320</strain>
    </source>
</reference>
<dbReference type="AlphaFoldDB" id="A0A7W5V1Y7"/>
<keyword evidence="1" id="KW-0812">Transmembrane</keyword>
<comment type="caution">
    <text evidence="2">The sequence shown here is derived from an EMBL/GenBank/DDBJ whole genome shotgun (WGS) entry which is preliminary data.</text>
</comment>
<dbReference type="RefSeq" id="WP_183643668.1">
    <property type="nucleotide sequence ID" value="NZ_JACIBV010000001.1"/>
</dbReference>
<dbReference type="Gene3D" id="3.30.1390.10">
    <property type="match status" value="1"/>
</dbReference>
<dbReference type="EMBL" id="JACIBV010000001">
    <property type="protein sequence ID" value="MBB3724978.1"/>
    <property type="molecule type" value="Genomic_DNA"/>
</dbReference>
<keyword evidence="2" id="KW-0689">Ribosomal protein</keyword>
<dbReference type="GeneID" id="95387441"/>
<sequence length="154" mass="16472">MPNIGVPEILMLLTIVGIIAAIIAAIAISAGKAARGRTPHPMTTPTTPAELEHQLQALVNEGKTILAIKILRQHTGLSLQDAKTAVDGMRAGRRLIDHPAMTRLPQPPPRLHQADLATRVRELKAAGREQQAVHLVIGETGMTQGEAQTFVQAL</sequence>
<keyword evidence="1" id="KW-0472">Membrane</keyword>
<feature type="transmembrane region" description="Helical" evidence="1">
    <location>
        <begin position="6"/>
        <end position="28"/>
    </location>
</feature>